<reference evidence="2" key="1">
    <citation type="submission" date="2019-06" db="EMBL/GenBank/DDBJ databases">
        <authorList>
            <person name="Broberg M."/>
        </authorList>
    </citation>
    <scope>NUCLEOTIDE SEQUENCE [LARGE SCALE GENOMIC DNA]</scope>
</reference>
<dbReference type="OrthoDB" id="4425169at2759"/>
<organism evidence="1 2">
    <name type="scientific">Clonostachys solani</name>
    <dbReference type="NCBI Taxonomy" id="160281"/>
    <lineage>
        <taxon>Eukaryota</taxon>
        <taxon>Fungi</taxon>
        <taxon>Dikarya</taxon>
        <taxon>Ascomycota</taxon>
        <taxon>Pezizomycotina</taxon>
        <taxon>Sordariomycetes</taxon>
        <taxon>Hypocreomycetidae</taxon>
        <taxon>Hypocreales</taxon>
        <taxon>Bionectriaceae</taxon>
        <taxon>Clonostachys</taxon>
    </lineage>
</organism>
<reference evidence="1 2" key="2">
    <citation type="submission" date="2021-10" db="EMBL/GenBank/DDBJ databases">
        <authorList>
            <person name="Piombo E."/>
        </authorList>
    </citation>
    <scope>NUCLEOTIDE SEQUENCE [LARGE SCALE GENOMIC DNA]</scope>
</reference>
<name>A0A9N9Z390_9HYPO</name>
<gene>
    <name evidence="1" type="ORF">CSOL1703_00000047</name>
</gene>
<sequence>MAVTELILVSYNLDPKLQEQLKQKAPEMFSHFIGVNGLQSMSRGKVVADDGTSVDSRSGRSALILEWDNKSSFHDFFPKSPAFQAFAGMMKPLIVSPVLPELYESPDSSSSCASANITQIIKVAQGSNTEKVWGQIKEAISQSQSETPQFFHGSGIEEQQGNFLGLIGWPSLKSYEESRKHTALAKLVDELSAGGKLYDIAVDLASIPTSK</sequence>
<keyword evidence="2" id="KW-1185">Reference proteome</keyword>
<dbReference type="Proteomes" id="UP000775872">
    <property type="component" value="Unassembled WGS sequence"/>
</dbReference>
<dbReference type="EMBL" id="CABFOC020000035">
    <property type="protein sequence ID" value="CAH0048104.1"/>
    <property type="molecule type" value="Genomic_DNA"/>
</dbReference>
<evidence type="ECO:0000313" key="1">
    <source>
        <dbReference type="EMBL" id="CAH0048104.1"/>
    </source>
</evidence>
<evidence type="ECO:0000313" key="2">
    <source>
        <dbReference type="Proteomes" id="UP000775872"/>
    </source>
</evidence>
<proteinExistence type="predicted"/>
<comment type="caution">
    <text evidence="1">The sequence shown here is derived from an EMBL/GenBank/DDBJ whole genome shotgun (WGS) entry which is preliminary data.</text>
</comment>
<protein>
    <submittedName>
        <fullName evidence="1">Uncharacterized protein</fullName>
    </submittedName>
</protein>
<dbReference type="AlphaFoldDB" id="A0A9N9Z390"/>
<accession>A0A9N9Z390</accession>